<evidence type="ECO:0000256" key="1">
    <source>
        <dbReference type="SAM" id="SignalP"/>
    </source>
</evidence>
<accession>A0AAJ6BGI6</accession>
<evidence type="ECO:0000313" key="2">
    <source>
        <dbReference type="EMBL" id="WEK34176.1"/>
    </source>
</evidence>
<evidence type="ECO:0000313" key="3">
    <source>
        <dbReference type="Proteomes" id="UP001220610"/>
    </source>
</evidence>
<dbReference type="Gene3D" id="1.50.10.20">
    <property type="match status" value="1"/>
</dbReference>
<dbReference type="SUPFAM" id="SSF48208">
    <property type="entry name" value="Six-hairpin glycosidases"/>
    <property type="match status" value="2"/>
</dbReference>
<feature type="signal peptide" evidence="1">
    <location>
        <begin position="1"/>
        <end position="25"/>
    </location>
</feature>
<gene>
    <name evidence="2" type="ORF">P0Y53_16940</name>
</gene>
<dbReference type="Proteomes" id="UP001220610">
    <property type="component" value="Chromosome"/>
</dbReference>
<dbReference type="AlphaFoldDB" id="A0AAJ6BGI6"/>
<feature type="chain" id="PRO_5042481473" evidence="1">
    <location>
        <begin position="26"/>
        <end position="423"/>
    </location>
</feature>
<organism evidence="2 3">
    <name type="scientific">Candidatus Pseudobacter hemicellulosilyticus</name>
    <dbReference type="NCBI Taxonomy" id="3121375"/>
    <lineage>
        <taxon>Bacteria</taxon>
        <taxon>Pseudomonadati</taxon>
        <taxon>Bacteroidota</taxon>
        <taxon>Chitinophagia</taxon>
        <taxon>Chitinophagales</taxon>
        <taxon>Chitinophagaceae</taxon>
        <taxon>Pseudobacter</taxon>
    </lineage>
</organism>
<protein>
    <submittedName>
        <fullName evidence="2">AGE family epimerase/isomerase</fullName>
    </submittedName>
</protein>
<dbReference type="EMBL" id="CP119311">
    <property type="protein sequence ID" value="WEK34176.1"/>
    <property type="molecule type" value="Genomic_DNA"/>
</dbReference>
<proteinExistence type="predicted"/>
<dbReference type="InterPro" id="IPR008928">
    <property type="entry name" value="6-hairpin_glycosidase_sf"/>
</dbReference>
<sequence length="423" mass="47984">MMRSKLLICSFTALLSTTIATHSSAQAPAQSPPKKEELLEAINGCARYVADVILDEEGKSRCDYNLTEGKWFEYEIPWHTGQAVYSLLAAYKATGKQEWLTAAKRGGDWWISMEIKDHPKLKGMVAASHGDVIGGENYVFATVSDGTPGIYELSRVTKDKKYAQVATNAARWMMKNMYYPEKGVCYDVVDAKTGEVQKEKSPFWEVQGKKDQQLFDVSRPNTEGWLFKDAYEFSGDKAFKDAFLVLCNSLVDLQGPEGLWMMFMPNTAAVQSFHPRFNLWYAESLLEAYDMTKDKKYLESAAKVARVHAHAQQKDGTLFYEHFLNGQAPDEGSICGSGVAFSGILWMRLAKYGYTEFNDNIERSARWLVRNRYAADHPDPNLRGGVIETRARSKKGKIWLVNRDIATSFGIRFLVDYLHYKYN</sequence>
<keyword evidence="1" id="KW-0732">Signal</keyword>
<dbReference type="GO" id="GO:0005975">
    <property type="term" value="P:carbohydrate metabolic process"/>
    <property type="evidence" value="ECO:0007669"/>
    <property type="project" value="InterPro"/>
</dbReference>
<reference evidence="2" key="1">
    <citation type="submission" date="2023-03" db="EMBL/GenBank/DDBJ databases">
        <title>Andean soil-derived lignocellulolytic bacterial consortium as a source of novel taxa and putative plastic-active enzymes.</title>
        <authorList>
            <person name="Diaz-Garcia L."/>
            <person name="Chuvochina M."/>
            <person name="Feuerriegel G."/>
            <person name="Bunk B."/>
            <person name="Sproer C."/>
            <person name="Streit W.R."/>
            <person name="Rodriguez L.M."/>
            <person name="Overmann J."/>
            <person name="Jimenez D.J."/>
        </authorList>
    </citation>
    <scope>NUCLEOTIDE SEQUENCE</scope>
    <source>
        <strain evidence="2">MAG 7</strain>
    </source>
</reference>
<name>A0AAJ6BGI6_9BACT</name>